<dbReference type="PANTHER" id="PTHR43155:SF2">
    <property type="entry name" value="CYCLIC DI-GMP PHOSPHODIESTERASE PA4108"/>
    <property type="match status" value="1"/>
</dbReference>
<dbReference type="InterPro" id="IPR021812">
    <property type="entry name" value="DUF3391"/>
</dbReference>
<dbReference type="PANTHER" id="PTHR43155">
    <property type="entry name" value="CYCLIC DI-GMP PHOSPHODIESTERASE PA4108-RELATED"/>
    <property type="match status" value="1"/>
</dbReference>
<feature type="domain" description="HD-GYP" evidence="1">
    <location>
        <begin position="149"/>
        <end position="344"/>
    </location>
</feature>
<dbReference type="InterPro" id="IPR006675">
    <property type="entry name" value="HDIG_dom"/>
</dbReference>
<dbReference type="InterPro" id="IPR037522">
    <property type="entry name" value="HD_GYP_dom"/>
</dbReference>
<reference evidence="2 3" key="1">
    <citation type="submission" date="2019-02" db="EMBL/GenBank/DDBJ databases">
        <title>Marinobacter halodurans sp. nov., a marine bacterium isolated from sea tidal flat.</title>
        <authorList>
            <person name="Yoo Y."/>
            <person name="Lee D.W."/>
            <person name="Kim B.S."/>
            <person name="Kim J.-J."/>
        </authorList>
    </citation>
    <scope>NUCLEOTIDE SEQUENCE [LARGE SCALE GENOMIC DNA]</scope>
    <source>
        <strain evidence="2 3">YJ-S3-2</strain>
    </source>
</reference>
<organism evidence="2 3">
    <name type="scientific">Marinobacter halodurans</name>
    <dbReference type="NCBI Taxonomy" id="2528979"/>
    <lineage>
        <taxon>Bacteria</taxon>
        <taxon>Pseudomonadati</taxon>
        <taxon>Pseudomonadota</taxon>
        <taxon>Gammaproteobacteria</taxon>
        <taxon>Pseudomonadales</taxon>
        <taxon>Marinobacteraceae</taxon>
        <taxon>Marinobacter</taxon>
    </lineage>
</organism>
<dbReference type="Pfam" id="PF11871">
    <property type="entry name" value="DUF3391"/>
    <property type="match status" value="1"/>
</dbReference>
<dbReference type="RefSeq" id="WP_131482242.1">
    <property type="nucleotide sequence ID" value="NZ_SJDL01000018.1"/>
</dbReference>
<dbReference type="SMART" id="SM00471">
    <property type="entry name" value="HDc"/>
    <property type="match status" value="1"/>
</dbReference>
<accession>A0ABY1ZJD8</accession>
<protein>
    <submittedName>
        <fullName evidence="2">HD-GYP domain-containing protein</fullName>
    </submittedName>
</protein>
<dbReference type="SUPFAM" id="SSF109604">
    <property type="entry name" value="HD-domain/PDEase-like"/>
    <property type="match status" value="1"/>
</dbReference>
<dbReference type="PROSITE" id="PS51832">
    <property type="entry name" value="HD_GYP"/>
    <property type="match status" value="1"/>
</dbReference>
<dbReference type="Gene3D" id="1.10.3210.10">
    <property type="entry name" value="Hypothetical protein af1432"/>
    <property type="match status" value="1"/>
</dbReference>
<dbReference type="InterPro" id="IPR003607">
    <property type="entry name" value="HD/PDEase_dom"/>
</dbReference>
<comment type="caution">
    <text evidence="2">The sequence shown here is derived from an EMBL/GenBank/DDBJ whole genome shotgun (WGS) entry which is preliminary data.</text>
</comment>
<proteinExistence type="predicted"/>
<dbReference type="EMBL" id="SJDL01000018">
    <property type="protein sequence ID" value="TBW54883.1"/>
    <property type="molecule type" value="Genomic_DNA"/>
</dbReference>
<evidence type="ECO:0000313" key="3">
    <source>
        <dbReference type="Proteomes" id="UP000313645"/>
    </source>
</evidence>
<dbReference type="Pfam" id="PF13487">
    <property type="entry name" value="HD_5"/>
    <property type="match status" value="1"/>
</dbReference>
<dbReference type="NCBIfam" id="TIGR00277">
    <property type="entry name" value="HDIG"/>
    <property type="match status" value="1"/>
</dbReference>
<sequence>MPFRRQASRERPDRRAADKLIRSRIPVDLLAPGMRIIKLDRPWTEVPVLFQGFTIDRSDQLSILRQYCEWVWVEALSSELTPVLDQIEIQRRRRAEPLPEQLPIQTELPRARQVFEATSDFVRDLLNQVEAGMDVDLSMARPLIQRCAESITANASAMFWMNRIKHRDAYTAEHCQRVAVLAMAFARYLGMSMADMETAGLCGLLHDIGKMQVPPDVLNKPGALTRTEMDIVRRHTLHGYELLQQQHLDPIVATVCLDHHERLDGEGYPRGLQAWQISRFARLIAVVDVFDAITSDRCYRAGLPTTDAMRILYRERGRQFDAGMIEAFIRMIGIYPPGSLVELNSGEVAVVISNHPSYKLRPRVEILLGPDKQCVLPRTVDLKDDPRAPDGQLYTIAAPLPDGAYGVTLSGRIDALTQGASA</sequence>
<gene>
    <name evidence="2" type="ORF">EZI54_12600</name>
</gene>
<keyword evidence="3" id="KW-1185">Reference proteome</keyword>
<evidence type="ECO:0000259" key="1">
    <source>
        <dbReference type="PROSITE" id="PS51832"/>
    </source>
</evidence>
<dbReference type="CDD" id="cd00077">
    <property type="entry name" value="HDc"/>
    <property type="match status" value="1"/>
</dbReference>
<name>A0ABY1ZJD8_9GAMM</name>
<evidence type="ECO:0000313" key="2">
    <source>
        <dbReference type="EMBL" id="TBW54883.1"/>
    </source>
</evidence>
<dbReference type="Proteomes" id="UP000313645">
    <property type="component" value="Unassembled WGS sequence"/>
</dbReference>